<dbReference type="InterPro" id="IPR005113">
    <property type="entry name" value="uDENN_dom"/>
</dbReference>
<evidence type="ECO:0000259" key="5">
    <source>
        <dbReference type="PROSITE" id="PS50211"/>
    </source>
</evidence>
<feature type="compositionally biased region" description="Basic and acidic residues" evidence="4">
    <location>
        <begin position="927"/>
        <end position="937"/>
    </location>
</feature>
<dbReference type="Ensembl" id="ENSPCLT00000008830.1">
    <property type="protein sequence ID" value="ENSPCLP00000006434.1"/>
    <property type="gene ID" value="ENSPCLG00000005276.1"/>
</dbReference>
<dbReference type="GO" id="GO:0005829">
    <property type="term" value="C:cytosol"/>
    <property type="evidence" value="ECO:0007669"/>
    <property type="project" value="UniProtKB-ARBA"/>
</dbReference>
<dbReference type="InterPro" id="IPR037516">
    <property type="entry name" value="Tripartite_DENN"/>
</dbReference>
<evidence type="ECO:0000259" key="6">
    <source>
        <dbReference type="PROSITE" id="PS51498"/>
    </source>
</evidence>
<evidence type="ECO:0000256" key="3">
    <source>
        <dbReference type="PROSITE-ProRule" id="PRU00708"/>
    </source>
</evidence>
<feature type="compositionally biased region" description="Low complexity" evidence="4">
    <location>
        <begin position="938"/>
        <end position="950"/>
    </location>
</feature>
<evidence type="ECO:0000313" key="8">
    <source>
        <dbReference type="Proteomes" id="UP000472261"/>
    </source>
</evidence>
<dbReference type="InterPro" id="IPR023341">
    <property type="entry name" value="MABP"/>
</dbReference>
<dbReference type="FunFam" id="2.100.10.50:FF:000001">
    <property type="entry name" value="DENN domain containing 4C"/>
    <property type="match status" value="1"/>
</dbReference>
<dbReference type="SMART" id="SM00801">
    <property type="entry name" value="dDENN"/>
    <property type="match status" value="1"/>
</dbReference>
<dbReference type="Gene3D" id="1.25.40.10">
    <property type="entry name" value="Tetratricopeptide repeat domain"/>
    <property type="match status" value="1"/>
</dbReference>
<dbReference type="PROSITE" id="PS50211">
    <property type="entry name" value="DENN"/>
    <property type="match status" value="1"/>
</dbReference>
<dbReference type="Pfam" id="PF03456">
    <property type="entry name" value="uDENN"/>
    <property type="match status" value="1"/>
</dbReference>
<dbReference type="InterPro" id="IPR043153">
    <property type="entry name" value="DENN_C"/>
</dbReference>
<dbReference type="InterPro" id="IPR002885">
    <property type="entry name" value="PPR_rpt"/>
</dbReference>
<dbReference type="Proteomes" id="UP000472261">
    <property type="component" value="Unplaced"/>
</dbReference>
<dbReference type="NCBIfam" id="TIGR00756">
    <property type="entry name" value="PPR"/>
    <property type="match status" value="1"/>
</dbReference>
<evidence type="ECO:0000256" key="2">
    <source>
        <dbReference type="ARBA" id="ARBA00022658"/>
    </source>
</evidence>
<evidence type="ECO:0000313" key="7">
    <source>
        <dbReference type="Ensembl" id="ENSPCLP00000006434.1"/>
    </source>
</evidence>
<evidence type="ECO:0000256" key="4">
    <source>
        <dbReference type="SAM" id="MobiDB-lite"/>
    </source>
</evidence>
<dbReference type="InterPro" id="IPR001194">
    <property type="entry name" value="cDENN_dom"/>
</dbReference>
<dbReference type="GO" id="GO:0031410">
    <property type="term" value="C:cytoplasmic vesicle"/>
    <property type="evidence" value="ECO:0007669"/>
    <property type="project" value="TreeGrafter"/>
</dbReference>
<dbReference type="InterPro" id="IPR011990">
    <property type="entry name" value="TPR-like_helical_dom_sf"/>
</dbReference>
<dbReference type="Pfam" id="PF03455">
    <property type="entry name" value="dDENN"/>
    <property type="match status" value="1"/>
</dbReference>
<dbReference type="PROSITE" id="PS51498">
    <property type="entry name" value="MABP"/>
    <property type="match status" value="1"/>
</dbReference>
<feature type="domain" description="UDENN" evidence="5">
    <location>
        <begin position="191"/>
        <end position="640"/>
    </location>
</feature>
<dbReference type="Gene3D" id="2.100.10.50">
    <property type="match status" value="1"/>
</dbReference>
<dbReference type="GO" id="GO:0005085">
    <property type="term" value="F:guanyl-nucleotide exchange factor activity"/>
    <property type="evidence" value="ECO:0007669"/>
    <property type="project" value="UniProtKB-KW"/>
</dbReference>
<dbReference type="SMART" id="SM00800">
    <property type="entry name" value="uDENN"/>
    <property type="match status" value="1"/>
</dbReference>
<sequence>MEDKGARVADYFVVAGLTDISKPLEEEIHFNDACHKIAKPKEPITDVTVIIKSLGEEVPQGYKCIDVTPSGLSADLNNGSLVGPQIYLCYRRGRDKPPLTDLGVLYDGKERVKQGCEIIQATPYGRPANISGNASSQRVFVTYRRAAENITQNTLAVTDICIIIPSKGETPPHTFCKVDKNLNNSMWGSAVYLCYKKSVAKTNTISYKAGLICRYPEEDYESFPLPESVPLFCLPMGATIECWPSNSKYPLPIFSTFVLTGASAEKVYGAAIQFYEPYPEENLTEKQKSQLGLAAAVEGKSDSCRTVQTNKCICLLSHWPFFDAFKKFLTFLYRYSISGPHVLPIEKHISHFMHKVPFPSPQRPRILVQLSPYDNLILSQPVSSPLPLSGGKFSTLLQNLGPENAVTLLVFAVTEHKILIHSLRPSVLTSVTEALVSMIFPFHWPCPYIPLCPLALADVLSAPCPFIVGIDSRYFDLYDPPPDVSCVDLDTNTISQTGDKKAIAWKILPKKPCKNLMNTLNNLYQQLAVQQRPREDALMELAMNDYDFNSGKKLHLLDLEIQEAFLCFMASILKGYRSYLRPITEAPSETATDASSLFELQGFLKSRDRSHQKFYTLMTKTQMFIRFIEECSFVSDKDASLAFFDDCVDKVDMDKTGETRLIELDESYKSEHTVFITPPEIPHLPNGEEHPLQYSYNGFPVLKLDLFERPEGLLTIPNNKLSSKASSPNSPSPMFRRTKQEIKSAHKIAKKYSSIPQMWSRCLLRHCYGLWFICLPAYVKVCHSKVRALRTAYDVLQKMHTKKIDPPDEVCYRVLMQLCGQYGQPVLAVRVLFEMQKAGVDPNAITYGYYNKAVLESTWPSSNRGGYFLWMKIRNVVLGIAQFKRALKKLPASSSHTALPGGLSDLGSNTSFKDEIRQGKTCLQDIQEQKEDKRESDSSSLSEVESAKGSGDCLPKLNYLNSNNDKATSSIVRLNGTIDNTVAEASTESSVGLLFTSSFEDANEAEVIKSKSLRKRHKSAAEPDVREIPWERRNRNLSGDGLVGLINRINQEANPGEMVEKLGADAKILSSALQKSIRPKTLNIRTSSLGSKRESLEKESSDEDAAFDCSFTDKTESPVIFDLEDLDAEPETSTTVKTSNEKSRRLQRKSSFPVKPVEKTDVETGFDPLSLLVAETEQQKEDEEEDDDRSASTPSARRDLAEEIVMYMNNMSSPVSSRAPSIELQKPFDDRNVNKKSPTIIQACRRSSLPPNSPRPSSLIKSKSYHSKAEERSRDRLWSSPAYSPHSPAKEQEATGALPLVSSPSFNLDTLLTPKFDVLKSSMFSAGKGVAEKASKWYSKFAMYAASSKDQNSDRASVSSLGALDSESTSLTDEDVCNDFESASPQENTTSEIKGIGLSRTSLESSASHDGSSKQFDQCGKRQLFFCFNCFGECGILLQTYFICCMQVLISSCSRCRTCDCLVHDEEIMAGWTADDSNLNTTCPFCGNLFLPFLSIEIRDLRRPGRYFLKSSPSTENIQFPSLHSNPSGKSCNTAATAGLTTSLMSVQGDIHSDSDNTCARSIQIPSGRRQNTSGSECTSHPVARSISTFGPLEEDEKENQKINHIIPTGSLPATLQGPTDPLGLDWRLPSPDPITVPYLSPLVVWKELESLLENEGDHAITVADFVDHHPIVFWNLVWYFRRLDLPSNLPGLILSSEHCNKNSKIPRNCMSEDSKYVLIQMLWDNMKLHQDPRQPLYILWNAQSQNRTLLFETQKYPMVHLLQKDDDSFNQELLRSMVKSIKMNDVYGPMSQILERLNKWPHIKRQRSLYREILFLSLVALGRDNIDIDAFDREYKMAYDRLTANQVKNTHNCDRPPSTGVMECRKIFGEPYL</sequence>
<feature type="region of interest" description="Disordered" evidence="4">
    <location>
        <begin position="1125"/>
        <end position="1202"/>
    </location>
</feature>
<proteinExistence type="predicted"/>
<feature type="region of interest" description="Disordered" evidence="4">
    <location>
        <begin position="1225"/>
        <end position="1294"/>
    </location>
</feature>
<keyword evidence="8" id="KW-1185">Reference proteome</keyword>
<dbReference type="FunFam" id="1.25.40.10:FF:000042">
    <property type="entry name" value="C-myc promoter-binding protein isoform X1"/>
    <property type="match status" value="1"/>
</dbReference>
<dbReference type="PROSITE" id="PS51375">
    <property type="entry name" value="PPR"/>
    <property type="match status" value="1"/>
</dbReference>
<dbReference type="OMA" id="LMTIAME"/>
<dbReference type="InterPro" id="IPR051696">
    <property type="entry name" value="DENN_Domain_GEFs"/>
</dbReference>
<dbReference type="SMART" id="SM00799">
    <property type="entry name" value="DENN"/>
    <property type="match status" value="1"/>
</dbReference>
<organism evidence="7 8">
    <name type="scientific">Phasianus colchicus</name>
    <name type="common">Common pheasant</name>
    <dbReference type="NCBI Taxonomy" id="9054"/>
    <lineage>
        <taxon>Eukaryota</taxon>
        <taxon>Metazoa</taxon>
        <taxon>Chordata</taxon>
        <taxon>Craniata</taxon>
        <taxon>Vertebrata</taxon>
        <taxon>Euteleostomi</taxon>
        <taxon>Archelosauria</taxon>
        <taxon>Archosauria</taxon>
        <taxon>Dinosauria</taxon>
        <taxon>Saurischia</taxon>
        <taxon>Theropoda</taxon>
        <taxon>Coelurosauria</taxon>
        <taxon>Aves</taxon>
        <taxon>Neognathae</taxon>
        <taxon>Galloanserae</taxon>
        <taxon>Galliformes</taxon>
        <taxon>Phasianidae</taxon>
        <taxon>Phasianinae</taxon>
        <taxon>Phasianus</taxon>
    </lineage>
</organism>
<dbReference type="InterPro" id="IPR005112">
    <property type="entry name" value="dDENN_dom"/>
</dbReference>
<feature type="repeat" description="PPR" evidence="3">
    <location>
        <begin position="808"/>
        <end position="842"/>
    </location>
</feature>
<dbReference type="PANTHER" id="PTHR12296">
    <property type="entry name" value="DENN DOMAIN-CONTAINING PROTEIN 4"/>
    <property type="match status" value="1"/>
</dbReference>
<feature type="region of interest" description="Disordered" evidence="4">
    <location>
        <begin position="926"/>
        <end position="950"/>
    </location>
</feature>
<dbReference type="Gene3D" id="3.40.50.11500">
    <property type="match status" value="1"/>
</dbReference>
<dbReference type="Pfam" id="PF02141">
    <property type="entry name" value="DENN"/>
    <property type="match status" value="1"/>
</dbReference>
<feature type="region of interest" description="Disordered" evidence="4">
    <location>
        <begin position="1089"/>
        <end position="1109"/>
    </location>
</feature>
<reference evidence="7" key="2">
    <citation type="submission" date="2025-09" db="UniProtKB">
        <authorList>
            <consortium name="Ensembl"/>
        </authorList>
    </citation>
    <scope>IDENTIFICATION</scope>
</reference>
<protein>
    <submittedName>
        <fullName evidence="7">DENN domain containing 4A</fullName>
    </submittedName>
</protein>
<feature type="compositionally biased region" description="Low complexity" evidence="4">
    <location>
        <begin position="1245"/>
        <end position="1259"/>
    </location>
</feature>
<accession>A0A669PEP4</accession>
<feature type="domain" description="MABP" evidence="6">
    <location>
        <begin position="41"/>
        <end position="199"/>
    </location>
</feature>
<dbReference type="PANTHER" id="PTHR12296:SF16">
    <property type="entry name" value="C-MYC PROMOTER-BINDING PROTEIN"/>
    <property type="match status" value="1"/>
</dbReference>
<keyword evidence="1" id="KW-0597">Phosphoprotein</keyword>
<evidence type="ECO:0000256" key="1">
    <source>
        <dbReference type="ARBA" id="ARBA00022553"/>
    </source>
</evidence>
<keyword evidence="2" id="KW-0344">Guanine-nucleotide releasing factor</keyword>
<dbReference type="GO" id="GO:0032483">
    <property type="term" value="P:regulation of Rab protein signal transduction"/>
    <property type="evidence" value="ECO:0007669"/>
    <property type="project" value="TreeGrafter"/>
</dbReference>
<feature type="compositionally biased region" description="Basic and acidic residues" evidence="4">
    <location>
        <begin position="1267"/>
        <end position="1277"/>
    </location>
</feature>
<reference evidence="7" key="1">
    <citation type="submission" date="2025-08" db="UniProtKB">
        <authorList>
            <consortium name="Ensembl"/>
        </authorList>
    </citation>
    <scope>IDENTIFICATION</scope>
</reference>
<name>A0A669PEP4_PHACC</name>